<protein>
    <submittedName>
        <fullName evidence="8">LuxR family two component transcriptional regulator</fullName>
    </submittedName>
</protein>
<dbReference type="PRINTS" id="PR00038">
    <property type="entry name" value="HTHLUXR"/>
</dbReference>
<evidence type="ECO:0000313" key="8">
    <source>
        <dbReference type="EMBL" id="ROR73694.1"/>
    </source>
</evidence>
<dbReference type="Proteomes" id="UP000280668">
    <property type="component" value="Unassembled WGS sequence"/>
</dbReference>
<evidence type="ECO:0000256" key="4">
    <source>
        <dbReference type="ARBA" id="ARBA00023163"/>
    </source>
</evidence>
<reference evidence="8 9" key="1">
    <citation type="submission" date="2018-11" db="EMBL/GenBank/DDBJ databases">
        <title>Sequencing the genomes of 1000 actinobacteria strains.</title>
        <authorList>
            <person name="Klenk H.-P."/>
        </authorList>
    </citation>
    <scope>NUCLEOTIDE SEQUENCE [LARGE SCALE GENOMIC DNA]</scope>
    <source>
        <strain evidence="8 9">DSM 11294</strain>
    </source>
</reference>
<feature type="domain" description="HTH luxR-type" evidence="6">
    <location>
        <begin position="151"/>
        <end position="216"/>
    </location>
</feature>
<dbReference type="PROSITE" id="PS00622">
    <property type="entry name" value="HTH_LUXR_1"/>
    <property type="match status" value="1"/>
</dbReference>
<dbReference type="RefSeq" id="WP_123304084.1">
    <property type="nucleotide sequence ID" value="NZ_RKHK01000001.1"/>
</dbReference>
<dbReference type="PROSITE" id="PS50043">
    <property type="entry name" value="HTH_LUXR_2"/>
    <property type="match status" value="1"/>
</dbReference>
<keyword evidence="9" id="KW-1185">Reference proteome</keyword>
<dbReference type="GO" id="GO:0006355">
    <property type="term" value="P:regulation of DNA-templated transcription"/>
    <property type="evidence" value="ECO:0007669"/>
    <property type="project" value="InterPro"/>
</dbReference>
<dbReference type="PANTHER" id="PTHR43214">
    <property type="entry name" value="TWO-COMPONENT RESPONSE REGULATOR"/>
    <property type="match status" value="1"/>
</dbReference>
<dbReference type="InterPro" id="IPR000792">
    <property type="entry name" value="Tscrpt_reg_LuxR_C"/>
</dbReference>
<evidence type="ECO:0000259" key="7">
    <source>
        <dbReference type="PROSITE" id="PS50110"/>
    </source>
</evidence>
<dbReference type="InterPro" id="IPR058245">
    <property type="entry name" value="NreC/VraR/RcsB-like_REC"/>
</dbReference>
<accession>A0A3N2BF78</accession>
<sequence>MGSVRVVLVDDEALIRSGLRLLLDGAEGIAIVGEAGDGATALTQVAVHRPDVVLLDIRMPGMDGLTCAERLLERDPALTVLILTTFDADQTVLRALEIGVSGFLLKDTPPAELVAAVLQGAAGRPVLSPSVTRQLIRQATAAQPGDPEAEALRRLSVLTEREREIALAVAEGLSNQQIASKLFVSLATVKTHVARVMAKLEAENRVQVALCLYRAGLG</sequence>
<evidence type="ECO:0000259" key="6">
    <source>
        <dbReference type="PROSITE" id="PS50043"/>
    </source>
</evidence>
<dbReference type="CDD" id="cd17535">
    <property type="entry name" value="REC_NarL-like"/>
    <property type="match status" value="1"/>
</dbReference>
<feature type="modified residue" description="4-aspartylphosphate" evidence="5">
    <location>
        <position position="56"/>
    </location>
</feature>
<keyword evidence="2" id="KW-0805">Transcription regulation</keyword>
<dbReference type="SUPFAM" id="SSF46894">
    <property type="entry name" value="C-terminal effector domain of the bipartite response regulators"/>
    <property type="match status" value="1"/>
</dbReference>
<dbReference type="InterPro" id="IPR039420">
    <property type="entry name" value="WalR-like"/>
</dbReference>
<keyword evidence="3" id="KW-0238">DNA-binding</keyword>
<proteinExistence type="predicted"/>
<dbReference type="SMART" id="SM00421">
    <property type="entry name" value="HTH_LUXR"/>
    <property type="match status" value="1"/>
</dbReference>
<keyword evidence="4" id="KW-0804">Transcription</keyword>
<evidence type="ECO:0000256" key="5">
    <source>
        <dbReference type="PROSITE-ProRule" id="PRU00169"/>
    </source>
</evidence>
<evidence type="ECO:0000256" key="3">
    <source>
        <dbReference type="ARBA" id="ARBA00023125"/>
    </source>
</evidence>
<dbReference type="EMBL" id="RKHK01000001">
    <property type="protein sequence ID" value="ROR73694.1"/>
    <property type="molecule type" value="Genomic_DNA"/>
</dbReference>
<dbReference type="InterPro" id="IPR016032">
    <property type="entry name" value="Sig_transdc_resp-reg_C-effctor"/>
</dbReference>
<gene>
    <name evidence="8" type="ORF">EDD31_2082</name>
</gene>
<dbReference type="SUPFAM" id="SSF52172">
    <property type="entry name" value="CheY-like"/>
    <property type="match status" value="1"/>
</dbReference>
<feature type="domain" description="Response regulatory" evidence="7">
    <location>
        <begin position="5"/>
        <end position="121"/>
    </location>
</feature>
<dbReference type="GO" id="GO:0000160">
    <property type="term" value="P:phosphorelay signal transduction system"/>
    <property type="evidence" value="ECO:0007669"/>
    <property type="project" value="InterPro"/>
</dbReference>
<dbReference type="CDD" id="cd06170">
    <property type="entry name" value="LuxR_C_like"/>
    <property type="match status" value="1"/>
</dbReference>
<name>A0A3N2BF78_9MICO</name>
<dbReference type="InterPro" id="IPR001789">
    <property type="entry name" value="Sig_transdc_resp-reg_receiver"/>
</dbReference>
<dbReference type="Pfam" id="PF00196">
    <property type="entry name" value="GerE"/>
    <property type="match status" value="1"/>
</dbReference>
<keyword evidence="1 5" id="KW-0597">Phosphoprotein</keyword>
<dbReference type="SMART" id="SM00448">
    <property type="entry name" value="REC"/>
    <property type="match status" value="1"/>
</dbReference>
<organism evidence="8 9">
    <name type="scientific">Bogoriella caseilytica</name>
    <dbReference type="NCBI Taxonomy" id="56055"/>
    <lineage>
        <taxon>Bacteria</taxon>
        <taxon>Bacillati</taxon>
        <taxon>Actinomycetota</taxon>
        <taxon>Actinomycetes</taxon>
        <taxon>Micrococcales</taxon>
        <taxon>Bogoriellaceae</taxon>
        <taxon>Bogoriella</taxon>
    </lineage>
</organism>
<evidence type="ECO:0000313" key="9">
    <source>
        <dbReference type="Proteomes" id="UP000280668"/>
    </source>
</evidence>
<dbReference type="Pfam" id="PF00072">
    <property type="entry name" value="Response_reg"/>
    <property type="match status" value="1"/>
</dbReference>
<dbReference type="PANTHER" id="PTHR43214:SF24">
    <property type="entry name" value="TRANSCRIPTIONAL REGULATORY PROTEIN NARL-RELATED"/>
    <property type="match status" value="1"/>
</dbReference>
<comment type="caution">
    <text evidence="8">The sequence shown here is derived from an EMBL/GenBank/DDBJ whole genome shotgun (WGS) entry which is preliminary data.</text>
</comment>
<dbReference type="InterPro" id="IPR011006">
    <property type="entry name" value="CheY-like_superfamily"/>
</dbReference>
<dbReference type="Gene3D" id="3.40.50.2300">
    <property type="match status" value="1"/>
</dbReference>
<evidence type="ECO:0000256" key="2">
    <source>
        <dbReference type="ARBA" id="ARBA00023015"/>
    </source>
</evidence>
<evidence type="ECO:0000256" key="1">
    <source>
        <dbReference type="ARBA" id="ARBA00022553"/>
    </source>
</evidence>
<dbReference type="GO" id="GO:0003677">
    <property type="term" value="F:DNA binding"/>
    <property type="evidence" value="ECO:0007669"/>
    <property type="project" value="UniProtKB-KW"/>
</dbReference>
<dbReference type="OrthoDB" id="9808843at2"/>
<dbReference type="PROSITE" id="PS50110">
    <property type="entry name" value="RESPONSE_REGULATORY"/>
    <property type="match status" value="1"/>
</dbReference>
<dbReference type="AlphaFoldDB" id="A0A3N2BF78"/>